<proteinExistence type="predicted"/>
<sequence length="371" mass="41951">MVRTDGLFDVQSTDRAWRKAVEQESWDSVAAFFEAGVAGSTKLFSVPSGLKLFQYAIRNENEAILVAFMGDRLHTPGESPDPHLGKVWKQIQTRFYRFETIERYSQETLVNKDFHFEEFLIANKCRLQSLCTIGGYHPKLGWQEMVQKGYIETQSESGLVQVVEAGFGQESESEMLSGIFLNPEVEEQIERLGSFREWPRSIPQSTIPVRFPTEVIPTICFKEFPHPSVQTATSSPATWDVADTIVSRLFKLEDACLMAPSIHEYVEFQLDPGFLEVVSVDFGNHACSQFQSGQVQVSLLAFEAAVRPATFDQALCDQAIGVALAGGFSVAQLPVGYHDSQSGQLFYVDPHSYRYPFRRQYMLEYERCSSR</sequence>
<dbReference type="EMBL" id="JAKEKT020000056">
    <property type="protein sequence ID" value="KAL1639972.1"/>
    <property type="molecule type" value="Genomic_DNA"/>
</dbReference>
<accession>A0ABR3TK97</accession>
<evidence type="ECO:0000313" key="2">
    <source>
        <dbReference type="Proteomes" id="UP001521184"/>
    </source>
</evidence>
<dbReference type="Proteomes" id="UP001521184">
    <property type="component" value="Unassembled WGS sequence"/>
</dbReference>
<evidence type="ECO:0000313" key="1">
    <source>
        <dbReference type="EMBL" id="KAL1639972.1"/>
    </source>
</evidence>
<protein>
    <submittedName>
        <fullName evidence="1">Uncharacterized protein</fullName>
    </submittedName>
</protein>
<name>A0ABR3TK97_9PEZI</name>
<gene>
    <name evidence="1" type="ORF">SLS58_007398</name>
</gene>
<keyword evidence="2" id="KW-1185">Reference proteome</keyword>
<reference evidence="1 2" key="1">
    <citation type="journal article" date="2023" name="Plant Dis.">
        <title>First Report of Diplodia intermedia Causing Canker and Dieback Diseases on Apple Trees in Canada.</title>
        <authorList>
            <person name="Ellouze W."/>
            <person name="Ilyukhin E."/>
            <person name="Sulman M."/>
            <person name="Ali S."/>
        </authorList>
    </citation>
    <scope>NUCLEOTIDE SEQUENCE [LARGE SCALE GENOMIC DNA]</scope>
    <source>
        <strain evidence="1 2">M45-28</strain>
    </source>
</reference>
<comment type="caution">
    <text evidence="1">The sequence shown here is derived from an EMBL/GenBank/DDBJ whole genome shotgun (WGS) entry which is preliminary data.</text>
</comment>
<organism evidence="1 2">
    <name type="scientific">Diplodia intermedia</name>
    <dbReference type="NCBI Taxonomy" id="856260"/>
    <lineage>
        <taxon>Eukaryota</taxon>
        <taxon>Fungi</taxon>
        <taxon>Dikarya</taxon>
        <taxon>Ascomycota</taxon>
        <taxon>Pezizomycotina</taxon>
        <taxon>Dothideomycetes</taxon>
        <taxon>Dothideomycetes incertae sedis</taxon>
        <taxon>Botryosphaeriales</taxon>
        <taxon>Botryosphaeriaceae</taxon>
        <taxon>Diplodia</taxon>
    </lineage>
</organism>